<dbReference type="HOGENOM" id="CLU_2879308_0_0_11"/>
<dbReference type="AlphaFoldDB" id="Q0RAV2"/>
<keyword evidence="2" id="KW-1185">Reference proteome</keyword>
<name>Q0RAV2_FRAAA</name>
<sequence length="63" mass="7077">MYRHAQLLPLPRGKALRAAGPASPGFARRLFVIRKISDPSDEVQPGKKFKGFDNVNPRCTGRW</sequence>
<gene>
    <name evidence="1" type="ordered locus">FRAAL6815</name>
</gene>
<reference evidence="1 2" key="1">
    <citation type="journal article" date="2007" name="Genome Res.">
        <title>Genome characteristics of facultatively symbiotic Frankia sp. strains reflect host range and host plant biogeography.</title>
        <authorList>
            <person name="Normand P."/>
            <person name="Lapierre P."/>
            <person name="Tisa L.S."/>
            <person name="Gogarten J.P."/>
            <person name="Alloisio N."/>
            <person name="Bagnarol E."/>
            <person name="Bassi C.A."/>
            <person name="Berry A.M."/>
            <person name="Bickhart D.M."/>
            <person name="Choisne N."/>
            <person name="Couloux A."/>
            <person name="Cournoyer B."/>
            <person name="Cruveiller S."/>
            <person name="Daubin V."/>
            <person name="Demange N."/>
            <person name="Francino M.P."/>
            <person name="Goltsman E."/>
            <person name="Huang Y."/>
            <person name="Kopp O.R."/>
            <person name="Labarre L."/>
            <person name="Lapidus A."/>
            <person name="Lavire C."/>
            <person name="Marechal J."/>
            <person name="Martinez M."/>
            <person name="Mastronunzio J.E."/>
            <person name="Mullin B.C."/>
            <person name="Niemann J."/>
            <person name="Pujic P."/>
            <person name="Rawnsley T."/>
            <person name="Rouy Z."/>
            <person name="Schenowitz C."/>
            <person name="Sellstedt A."/>
            <person name="Tavares F."/>
            <person name="Tomkins J.P."/>
            <person name="Vallenet D."/>
            <person name="Valverde C."/>
            <person name="Wall L.G."/>
            <person name="Wang Y."/>
            <person name="Medigue C."/>
            <person name="Benson D.R."/>
        </authorList>
    </citation>
    <scope>NUCLEOTIDE SEQUENCE [LARGE SCALE GENOMIC DNA]</scope>
    <source>
        <strain evidence="2">DSM 45986 / CECT 9034 / ACN14a</strain>
    </source>
</reference>
<evidence type="ECO:0000313" key="1">
    <source>
        <dbReference type="EMBL" id="CAJ65438.1"/>
    </source>
</evidence>
<protein>
    <submittedName>
        <fullName evidence="1">Uncharacterized protein</fullName>
    </submittedName>
</protein>
<dbReference type="KEGG" id="fal:FRAAL6815"/>
<dbReference type="EMBL" id="CT573213">
    <property type="protein sequence ID" value="CAJ65438.1"/>
    <property type="molecule type" value="Genomic_DNA"/>
</dbReference>
<evidence type="ECO:0000313" key="2">
    <source>
        <dbReference type="Proteomes" id="UP000000657"/>
    </source>
</evidence>
<accession>Q0RAV2</accession>
<dbReference type="Proteomes" id="UP000000657">
    <property type="component" value="Chromosome"/>
</dbReference>
<organism evidence="1 2">
    <name type="scientific">Frankia alni (strain DSM 45986 / CECT 9034 / ACN14a)</name>
    <dbReference type="NCBI Taxonomy" id="326424"/>
    <lineage>
        <taxon>Bacteria</taxon>
        <taxon>Bacillati</taxon>
        <taxon>Actinomycetota</taxon>
        <taxon>Actinomycetes</taxon>
        <taxon>Frankiales</taxon>
        <taxon>Frankiaceae</taxon>
        <taxon>Frankia</taxon>
    </lineage>
</organism>
<proteinExistence type="predicted"/>